<comment type="function">
    <text evidence="7">Provides the (R)-glutamate required for cell wall biosynthesis.</text>
</comment>
<dbReference type="PANTHER" id="PTHR21198:SF2">
    <property type="entry name" value="GLUTAMATE RACEMASE"/>
    <property type="match status" value="1"/>
</dbReference>
<dbReference type="InterPro" id="IPR015942">
    <property type="entry name" value="Asp/Glu/hydantoin_racemase"/>
</dbReference>
<evidence type="ECO:0000256" key="7">
    <source>
        <dbReference type="HAMAP-Rule" id="MF_00258"/>
    </source>
</evidence>
<dbReference type="InterPro" id="IPR001920">
    <property type="entry name" value="Asp/Glu_race"/>
</dbReference>
<gene>
    <name evidence="7 8" type="primary">murI</name>
    <name evidence="8" type="ORF">GCM10009098_05300</name>
</gene>
<feature type="binding site" evidence="7">
    <location>
        <begin position="80"/>
        <end position="81"/>
    </location>
    <ligand>
        <name>substrate</name>
    </ligand>
</feature>
<dbReference type="Gene3D" id="3.40.50.1860">
    <property type="match status" value="2"/>
</dbReference>
<reference evidence="8 9" key="1">
    <citation type="journal article" date="2019" name="Int. J. Syst. Evol. Microbiol.">
        <title>The Global Catalogue of Microorganisms (GCM) 10K type strain sequencing project: providing services to taxonomists for standard genome sequencing and annotation.</title>
        <authorList>
            <consortium name="The Broad Institute Genomics Platform"/>
            <consortium name="The Broad Institute Genome Sequencing Center for Infectious Disease"/>
            <person name="Wu L."/>
            <person name="Ma J."/>
        </authorList>
    </citation>
    <scope>NUCLEOTIDE SEQUENCE [LARGE SCALE GENOMIC DNA]</scope>
    <source>
        <strain evidence="8 9">JCM 14331</strain>
    </source>
</reference>
<comment type="caution">
    <text evidence="8">The sequence shown here is derived from an EMBL/GenBank/DDBJ whole genome shotgun (WGS) entry which is preliminary data.</text>
</comment>
<accession>A0ABN1DDG1</accession>
<dbReference type="EMBL" id="BAAAEO010000001">
    <property type="protein sequence ID" value="GAA0540664.1"/>
    <property type="molecule type" value="Genomic_DNA"/>
</dbReference>
<feature type="binding site" evidence="7">
    <location>
        <begin position="16"/>
        <end position="17"/>
    </location>
    <ligand>
        <name>substrate</name>
    </ligand>
</feature>
<dbReference type="PANTHER" id="PTHR21198">
    <property type="entry name" value="GLUTAMATE RACEMASE"/>
    <property type="match status" value="1"/>
</dbReference>
<dbReference type="InterPro" id="IPR033134">
    <property type="entry name" value="Asp/Glu_racemase_AS_2"/>
</dbReference>
<comment type="catalytic activity">
    <reaction evidence="1 7">
        <text>L-glutamate = D-glutamate</text>
        <dbReference type="Rhea" id="RHEA:12813"/>
        <dbReference type="ChEBI" id="CHEBI:29985"/>
        <dbReference type="ChEBI" id="CHEBI:29986"/>
        <dbReference type="EC" id="5.1.1.3"/>
    </reaction>
</comment>
<evidence type="ECO:0000256" key="4">
    <source>
        <dbReference type="ARBA" id="ARBA00022984"/>
    </source>
</evidence>
<dbReference type="Proteomes" id="UP001501169">
    <property type="component" value="Unassembled WGS sequence"/>
</dbReference>
<keyword evidence="9" id="KW-1185">Reference proteome</keyword>
<evidence type="ECO:0000256" key="2">
    <source>
        <dbReference type="ARBA" id="ARBA00013090"/>
    </source>
</evidence>
<name>A0ABN1DDG1_9GAMM</name>
<dbReference type="InterPro" id="IPR018187">
    <property type="entry name" value="Asp/Glu_racemase_AS_1"/>
</dbReference>
<feature type="active site" description="Proton donor/acceptor" evidence="7">
    <location>
        <position position="79"/>
    </location>
</feature>
<dbReference type="NCBIfam" id="TIGR00067">
    <property type="entry name" value="glut_race"/>
    <property type="match status" value="1"/>
</dbReference>
<evidence type="ECO:0000256" key="3">
    <source>
        <dbReference type="ARBA" id="ARBA00022960"/>
    </source>
</evidence>
<dbReference type="SUPFAM" id="SSF53681">
    <property type="entry name" value="Aspartate/glutamate racemase"/>
    <property type="match status" value="2"/>
</dbReference>
<dbReference type="InterPro" id="IPR004391">
    <property type="entry name" value="Glu_race"/>
</dbReference>
<dbReference type="HAMAP" id="MF_00258">
    <property type="entry name" value="Glu_racemase"/>
    <property type="match status" value="1"/>
</dbReference>
<keyword evidence="5 7" id="KW-0413">Isomerase</keyword>
<dbReference type="Pfam" id="PF01177">
    <property type="entry name" value="Asp_Glu_race"/>
    <property type="match status" value="1"/>
</dbReference>
<comment type="similarity">
    <text evidence="7">Belongs to the aspartate/glutamate racemases family.</text>
</comment>
<dbReference type="EC" id="5.1.1.3" evidence="2 7"/>
<evidence type="ECO:0000256" key="6">
    <source>
        <dbReference type="ARBA" id="ARBA00023316"/>
    </source>
</evidence>
<feature type="binding site" evidence="7">
    <location>
        <begin position="48"/>
        <end position="49"/>
    </location>
    <ligand>
        <name>substrate</name>
    </ligand>
</feature>
<dbReference type="RefSeq" id="WP_226765591.1">
    <property type="nucleotide sequence ID" value="NZ_BAAAEO010000001.1"/>
</dbReference>
<proteinExistence type="inferred from homology"/>
<protein>
    <recommendedName>
        <fullName evidence="2 7">Glutamate racemase</fullName>
        <ecNumber evidence="2 7">5.1.1.3</ecNumber>
    </recommendedName>
</protein>
<evidence type="ECO:0000256" key="5">
    <source>
        <dbReference type="ARBA" id="ARBA00023235"/>
    </source>
</evidence>
<comment type="pathway">
    <text evidence="7">Cell wall biogenesis; peptidoglycan biosynthesis.</text>
</comment>
<dbReference type="PROSITE" id="PS00923">
    <property type="entry name" value="ASP_GLU_RACEMASE_1"/>
    <property type="match status" value="1"/>
</dbReference>
<sequence>MSGGAGNLPGAIGIFDSGIGGLSVALAVRKVMPAEHLIYVADTAYAPYGDKTDDFIYQRMALITQQLIHAGVKAVVVACNTATTAAISKLRENFALPIIGVEPGVKPAVLASKSKVVGILATPRTLLTPAFANLTQRYADTATILLQPCPAFVPLIESLQFDTAQMRLAIQSAIQPLLIQGADTLVLGCTHYNFIADIVADIAGPDVTVIRTEHAVAEQVSRKLAECQLSTDETRAATEQFCSSGDLNLFSQQLRRLWQREWPTSTNPRLFALAELCVVQPAPADI</sequence>
<evidence type="ECO:0000313" key="9">
    <source>
        <dbReference type="Proteomes" id="UP001501169"/>
    </source>
</evidence>
<feature type="binding site" evidence="7">
    <location>
        <begin position="190"/>
        <end position="191"/>
    </location>
    <ligand>
        <name>substrate</name>
    </ligand>
</feature>
<feature type="active site" description="Proton donor/acceptor" evidence="7">
    <location>
        <position position="189"/>
    </location>
</feature>
<organism evidence="8 9">
    <name type="scientific">Rheinheimera aquimaris</name>
    <dbReference type="NCBI Taxonomy" id="412437"/>
    <lineage>
        <taxon>Bacteria</taxon>
        <taxon>Pseudomonadati</taxon>
        <taxon>Pseudomonadota</taxon>
        <taxon>Gammaproteobacteria</taxon>
        <taxon>Chromatiales</taxon>
        <taxon>Chromatiaceae</taxon>
        <taxon>Rheinheimera</taxon>
    </lineage>
</organism>
<dbReference type="PROSITE" id="PS00924">
    <property type="entry name" value="ASP_GLU_RACEMASE_2"/>
    <property type="match status" value="1"/>
</dbReference>
<evidence type="ECO:0000313" key="8">
    <source>
        <dbReference type="EMBL" id="GAA0540664.1"/>
    </source>
</evidence>
<evidence type="ECO:0000256" key="1">
    <source>
        <dbReference type="ARBA" id="ARBA00001602"/>
    </source>
</evidence>
<keyword evidence="3 7" id="KW-0133">Cell shape</keyword>
<keyword evidence="6 7" id="KW-0961">Cell wall biogenesis/degradation</keyword>
<keyword evidence="4 7" id="KW-0573">Peptidoglycan synthesis</keyword>